<reference evidence="3 4" key="1">
    <citation type="submission" date="2009-06" db="EMBL/GenBank/DDBJ databases">
        <title>Complete sequence of Thermotogales bacterium TBF 19.5.1.</title>
        <authorList>
            <consortium name="US DOE Joint Genome Institute"/>
            <person name="Lucas S."/>
            <person name="Copeland A."/>
            <person name="Lapidus A."/>
            <person name="Glavina del Rio T."/>
            <person name="Tice H."/>
            <person name="Bruce D."/>
            <person name="Goodwin L."/>
            <person name="Pitluck S."/>
            <person name="Chertkov O."/>
            <person name="Brettin T."/>
            <person name="Detter J.C."/>
            <person name="Han C."/>
            <person name="Schmutz J."/>
            <person name="Larimer F."/>
            <person name="Land M."/>
            <person name="Hauser L."/>
            <person name="Kyrpides N."/>
            <person name="Ovchinnikova G."/>
            <person name="Noll K."/>
        </authorList>
    </citation>
    <scope>NUCLEOTIDE SEQUENCE [LARGE SCALE GENOMIC DNA]</scope>
    <source>
        <strain evidence="4">ATCC BAA-1733 / DSM 21960 / TBF 19.5.1</strain>
    </source>
</reference>
<accession>C5CE58</accession>
<proteinExistence type="predicted"/>
<dbReference type="AlphaFoldDB" id="C5CE58"/>
<dbReference type="SUPFAM" id="SSF55874">
    <property type="entry name" value="ATPase domain of HSP90 chaperone/DNA topoisomerase II/histidine kinase"/>
    <property type="match status" value="1"/>
</dbReference>
<dbReference type="STRING" id="521045.Kole_0443"/>
<evidence type="ECO:0000259" key="2">
    <source>
        <dbReference type="Pfam" id="PF13581"/>
    </source>
</evidence>
<evidence type="ECO:0000313" key="3">
    <source>
        <dbReference type="EMBL" id="ACR79166.1"/>
    </source>
</evidence>
<protein>
    <submittedName>
        <fullName evidence="3">Anti-sigma regulatory factor, serine/threonine protein kinase</fullName>
    </submittedName>
</protein>
<gene>
    <name evidence="3" type="ordered locus">Kole_0443</name>
</gene>
<dbReference type="Gene3D" id="3.30.565.10">
    <property type="entry name" value="Histidine kinase-like ATPase, C-terminal domain"/>
    <property type="match status" value="1"/>
</dbReference>
<dbReference type="InterPro" id="IPR003594">
    <property type="entry name" value="HATPase_dom"/>
</dbReference>
<dbReference type="CDD" id="cd16936">
    <property type="entry name" value="HATPase_RsbW-like"/>
    <property type="match status" value="1"/>
</dbReference>
<reference evidence="3 4" key="2">
    <citation type="journal article" date="2011" name="J. Bacteriol.">
        <title>Genome Sequence of Kosmotoga olearia Strain TBF 19.5.1, a Thermophilic Bacterium with a Wide Growth Temperature Range, Isolated from the Troll B Oil Platform in the North Sea.</title>
        <authorList>
            <person name="Swithers K.S."/>
            <person name="Dipippo J.L."/>
            <person name="Bruce D.C."/>
            <person name="Detter C."/>
            <person name="Tapia R."/>
            <person name="Han S."/>
            <person name="Goodwin L.A."/>
            <person name="Han J."/>
            <person name="Woyke T."/>
            <person name="Pitluck S."/>
            <person name="Pennacchio L."/>
            <person name="Nolan M."/>
            <person name="Mikhailova N."/>
            <person name="Land M.L."/>
            <person name="Nesbo C.L."/>
            <person name="Gogarten J.P."/>
            <person name="Noll K.M."/>
        </authorList>
    </citation>
    <scope>NUCLEOTIDE SEQUENCE [LARGE SCALE GENOMIC DNA]</scope>
    <source>
        <strain evidence="4">ATCC BAA-1733 / DSM 21960 / TBF 19.5.1</strain>
    </source>
</reference>
<organism evidence="3 4">
    <name type="scientific">Kosmotoga olearia (strain ATCC BAA-1733 / DSM 21960 / TBF 19.5.1)</name>
    <dbReference type="NCBI Taxonomy" id="521045"/>
    <lineage>
        <taxon>Bacteria</taxon>
        <taxon>Thermotogati</taxon>
        <taxon>Thermotogota</taxon>
        <taxon>Thermotogae</taxon>
        <taxon>Kosmotogales</taxon>
        <taxon>Kosmotogaceae</taxon>
        <taxon>Kosmotoga</taxon>
    </lineage>
</organism>
<dbReference type="EMBL" id="CP001634">
    <property type="protein sequence ID" value="ACR79166.1"/>
    <property type="molecule type" value="Genomic_DNA"/>
</dbReference>
<dbReference type="PANTHER" id="PTHR35526">
    <property type="entry name" value="ANTI-SIGMA-F FACTOR RSBW-RELATED"/>
    <property type="match status" value="1"/>
</dbReference>
<dbReference type="HOGENOM" id="CLU_090336_24_2_0"/>
<keyword evidence="4" id="KW-1185">Reference proteome</keyword>
<dbReference type="eggNOG" id="COG2172">
    <property type="taxonomic scope" value="Bacteria"/>
</dbReference>
<dbReference type="OrthoDB" id="9792240at2"/>
<dbReference type="InterPro" id="IPR036890">
    <property type="entry name" value="HATPase_C_sf"/>
</dbReference>
<dbReference type="InterPro" id="IPR050267">
    <property type="entry name" value="Anti-sigma-factor_SerPK"/>
</dbReference>
<name>C5CE58_KOSOT</name>
<keyword evidence="1 3" id="KW-0808">Transferase</keyword>
<dbReference type="KEGG" id="kol:Kole_0443"/>
<sequence>MKRNKWSFEIKASLEAVDALASQIFRMVASEKSNELGFKVGLIIIEVCSNIVRHGYNKKNDEKIYIDLEYLDESVLLTITDNAPPFNPLIARPPDLNDINSLEKGGMGIYLIKQFAQQINYKFKDNQNILTILV</sequence>
<keyword evidence="1 3" id="KW-0723">Serine/threonine-protein kinase</keyword>
<dbReference type="Proteomes" id="UP000002382">
    <property type="component" value="Chromosome"/>
</dbReference>
<evidence type="ECO:0000313" key="4">
    <source>
        <dbReference type="Proteomes" id="UP000002382"/>
    </source>
</evidence>
<dbReference type="RefSeq" id="WP_012744953.1">
    <property type="nucleotide sequence ID" value="NC_012785.1"/>
</dbReference>
<dbReference type="GO" id="GO:0004674">
    <property type="term" value="F:protein serine/threonine kinase activity"/>
    <property type="evidence" value="ECO:0007669"/>
    <property type="project" value="UniProtKB-KW"/>
</dbReference>
<dbReference type="Pfam" id="PF13581">
    <property type="entry name" value="HATPase_c_2"/>
    <property type="match status" value="1"/>
</dbReference>
<keyword evidence="1 3" id="KW-0418">Kinase</keyword>
<feature type="domain" description="Histidine kinase/HSP90-like ATPase" evidence="2">
    <location>
        <begin position="12"/>
        <end position="132"/>
    </location>
</feature>
<evidence type="ECO:0000256" key="1">
    <source>
        <dbReference type="ARBA" id="ARBA00022527"/>
    </source>
</evidence>